<dbReference type="RefSeq" id="WP_004066611.1">
    <property type="nucleotide sequence ID" value="NC_022084.1"/>
</dbReference>
<gene>
    <name evidence="1" type="ORF">OCC_09064</name>
</gene>
<dbReference type="KEGG" id="tlt:OCC_09064"/>
<dbReference type="PaxDb" id="523849-OCC_09064"/>
<dbReference type="HOGENOM" id="CLU_865014_0_0_2"/>
<sequence length="321" mass="34953">MKRLLGLTLLGMILLSFLFPSVAISAGTPTEGYGILQVIGNVSKVSIGGKGTLKAPFIIILPAGNYTILSGKKVKIRAEITVKPGKWKVLMLNPPSGKPVIGNATILGTEITYNENIEYPKVESRFSPGFPSVGWGCGGGWAPFYWTDKPYPLSGVDKGGYTGEFLLNGTITACWNRGRREGLFYTLVGPYYQEGIGLKNASFVTPISTLRASSDVDPLKGYLFNVSLISMVTPFVVALPVVPEDVYNVSAVTLQGEQLVIPHIQRVTTYNISVGFDHYLLTATIELAPWASYSLYYNTSTIKNTVRIVEIPFDFEIPVIP</sequence>
<dbReference type="GeneID" id="16549703"/>
<dbReference type="Proteomes" id="UP000015502">
    <property type="component" value="Chromosome"/>
</dbReference>
<accession>H3ZKD3</accession>
<protein>
    <submittedName>
        <fullName evidence="1">Uncharacterized protein</fullName>
    </submittedName>
</protein>
<keyword evidence="2" id="KW-1185">Reference proteome</keyword>
<dbReference type="AlphaFoldDB" id="H3ZKD3"/>
<evidence type="ECO:0000313" key="1">
    <source>
        <dbReference type="EMBL" id="EHR79535.1"/>
    </source>
</evidence>
<proteinExistence type="predicted"/>
<evidence type="ECO:0000313" key="2">
    <source>
        <dbReference type="Proteomes" id="UP000015502"/>
    </source>
</evidence>
<name>H3ZKD3_THELN</name>
<dbReference type="OrthoDB" id="101187at2157"/>
<reference evidence="1 2" key="1">
    <citation type="journal article" date="2012" name="J. Bacteriol.">
        <title>Genome sequence of the model hyperthermophilic archaeon Thermococcus litoralis NS-C.</title>
        <authorList>
            <person name="Gardner A.F."/>
            <person name="Kumar S."/>
            <person name="Perler F.B."/>
        </authorList>
    </citation>
    <scope>NUCLEOTIDE SEQUENCE [LARGE SCALE GENOMIC DNA]</scope>
    <source>
        <strain evidence="2">ATCC 51850 / DSM 5473 / JCM 8560 / NS-C</strain>
    </source>
</reference>
<dbReference type="EMBL" id="CP006670">
    <property type="protein sequence ID" value="EHR79535.1"/>
    <property type="molecule type" value="Genomic_DNA"/>
</dbReference>
<organism evidence="1 2">
    <name type="scientific">Thermococcus litoralis (strain ATCC 51850 / DSM 5473 / JCM 8560 / NS-C)</name>
    <dbReference type="NCBI Taxonomy" id="523849"/>
    <lineage>
        <taxon>Archaea</taxon>
        <taxon>Methanobacteriati</taxon>
        <taxon>Methanobacteriota</taxon>
        <taxon>Thermococci</taxon>
        <taxon>Thermococcales</taxon>
        <taxon>Thermococcaceae</taxon>
        <taxon>Thermococcus</taxon>
    </lineage>
</organism>